<comment type="caution">
    <text evidence="3">The sequence shown here is derived from an EMBL/GenBank/DDBJ whole genome shotgun (WGS) entry which is preliminary data.</text>
</comment>
<proteinExistence type="predicted"/>
<protein>
    <submittedName>
        <fullName evidence="3">CotH kinase family protein</fullName>
    </submittedName>
</protein>
<dbReference type="Proteomes" id="UP000664034">
    <property type="component" value="Unassembled WGS sequence"/>
</dbReference>
<sequence length="894" mass="96408">MMKQLLSLLTLLLYITDGNCLTQSFTNSNLPLLVVQVNGAAINDTPKTPGRLWVVNSPNGGRNALADTVTAELKTRLGIDVRGNTSQNNPKKSYGIELWKANGTSLSSVLLGMPAESDWVLYASYQDKSLMRDPLTYWMARQMGRYSSRARFVELFIDNQYLGVYVLEEKIKRGASRVPITSIATTDVSGDKLTGGYLMKIDAPDGGQRFGSAYTNTCRQAGTVTEFEVEYPKSTNLQPAQFAYIQQYIRDFENALQSPQFKDPTSGYARYADVDSFVDYFLLTELTKNADAYAVSVYFSKDRDSKGGKLTMGPFWDYNYAWGNGFYCGQPGATGWAWSESIVCNVPGSVSFWWERLLRDPAFTAKLSRRYKALRQTAFSNNALMAYVDSSAAVVNEAQVRNFQRWPVLTQDGLPFTPHGGTYAGEVAYLKSWMQTRLNYIDGHIDQIGLVGNAGLTTTVCQPETQYTLLAQAGERTTQQWLYNNNNVPNAQQPTLTVGQSGTYTAQLIYSGNLGCSLLMEPTTITFSNATAPAVTLAYGLTANMQNVPSLNMQASGSAASYAWTGPGQFTAVGTAISRAASPLTDGYYRVVSRSAEGCARTDSLLVDYRSEMADLSLEGQVNIRTPEVGQPVLVSVTVHNDGPADALNVVVQNRLPSRVSMLTGATQVGPGLVQLPPLTVPAGMSETVSYWVRPDTAATVLNALEVVSASRIDPDSRLGSGSGDGEDDVAFVDFRTIDAEGPLRRSPNPNGYPLPALLSNQPPANPAKADLSLQLITSKLVLAVGDTVTVQAVVTNAGGLTATGVSVRVDLPGGFAYVPGSGGTNAGQAVTQALPAVAANRSERLTFKAIRTNVAGRQLIRAEVISANQADPDSQPNSGFIDGQDDTAQVLLR</sequence>
<dbReference type="RefSeq" id="WP_207362999.1">
    <property type="nucleotide sequence ID" value="NZ_JAFMYV010000001.1"/>
</dbReference>
<evidence type="ECO:0000256" key="1">
    <source>
        <dbReference type="SAM" id="MobiDB-lite"/>
    </source>
</evidence>
<evidence type="ECO:0000259" key="2">
    <source>
        <dbReference type="Pfam" id="PF01345"/>
    </source>
</evidence>
<feature type="domain" description="DUF11" evidence="2">
    <location>
        <begin position="615"/>
        <end position="717"/>
    </location>
</feature>
<evidence type="ECO:0000313" key="3">
    <source>
        <dbReference type="EMBL" id="MBO0935446.1"/>
    </source>
</evidence>
<evidence type="ECO:0000313" key="4">
    <source>
        <dbReference type="Proteomes" id="UP000664034"/>
    </source>
</evidence>
<dbReference type="GO" id="GO:0016301">
    <property type="term" value="F:kinase activity"/>
    <property type="evidence" value="ECO:0007669"/>
    <property type="project" value="UniProtKB-KW"/>
</dbReference>
<dbReference type="Pfam" id="PF08757">
    <property type="entry name" value="CotH"/>
    <property type="match status" value="1"/>
</dbReference>
<dbReference type="Pfam" id="PF01345">
    <property type="entry name" value="DUF11"/>
    <property type="match status" value="2"/>
</dbReference>
<keyword evidence="3" id="KW-0808">Transferase</keyword>
<gene>
    <name evidence="3" type="ORF">J2I47_02685</name>
</gene>
<feature type="compositionally biased region" description="Polar residues" evidence="1">
    <location>
        <begin position="868"/>
        <end position="879"/>
    </location>
</feature>
<accession>A0A939GBR6</accession>
<dbReference type="InterPro" id="IPR014867">
    <property type="entry name" value="Spore_coat_CotH_CotH2/3/7"/>
</dbReference>
<dbReference type="AlphaFoldDB" id="A0A939GBR6"/>
<dbReference type="InterPro" id="IPR013783">
    <property type="entry name" value="Ig-like_fold"/>
</dbReference>
<dbReference type="PANTHER" id="PTHR40050:SF1">
    <property type="entry name" value="INNER SPORE COAT PROTEIN H"/>
    <property type="match status" value="1"/>
</dbReference>
<dbReference type="InterPro" id="IPR001434">
    <property type="entry name" value="OmcB-like_DUF11"/>
</dbReference>
<organism evidence="3 4">
    <name type="scientific">Fibrella rubiginis</name>
    <dbReference type="NCBI Taxonomy" id="2817060"/>
    <lineage>
        <taxon>Bacteria</taxon>
        <taxon>Pseudomonadati</taxon>
        <taxon>Bacteroidota</taxon>
        <taxon>Cytophagia</taxon>
        <taxon>Cytophagales</taxon>
        <taxon>Spirosomataceae</taxon>
        <taxon>Fibrella</taxon>
    </lineage>
</organism>
<keyword evidence="3" id="KW-0418">Kinase</keyword>
<dbReference type="EMBL" id="JAFMYV010000001">
    <property type="protein sequence ID" value="MBO0935446.1"/>
    <property type="molecule type" value="Genomic_DNA"/>
</dbReference>
<dbReference type="SUPFAM" id="SSF49299">
    <property type="entry name" value="PKD domain"/>
    <property type="match status" value="1"/>
</dbReference>
<dbReference type="Gene3D" id="2.60.40.10">
    <property type="entry name" value="Immunoglobulins"/>
    <property type="match status" value="2"/>
</dbReference>
<feature type="region of interest" description="Disordered" evidence="1">
    <location>
        <begin position="868"/>
        <end position="887"/>
    </location>
</feature>
<dbReference type="PANTHER" id="PTHR40050">
    <property type="entry name" value="INNER SPORE COAT PROTEIN H"/>
    <property type="match status" value="1"/>
</dbReference>
<name>A0A939GBR6_9BACT</name>
<dbReference type="InterPro" id="IPR047589">
    <property type="entry name" value="DUF11_rpt"/>
</dbReference>
<dbReference type="InterPro" id="IPR035986">
    <property type="entry name" value="PKD_dom_sf"/>
</dbReference>
<dbReference type="NCBIfam" id="TIGR01451">
    <property type="entry name" value="B_ant_repeat"/>
    <property type="match status" value="2"/>
</dbReference>
<reference evidence="3" key="1">
    <citation type="submission" date="2021-03" db="EMBL/GenBank/DDBJ databases">
        <title>Fibrella sp. HMF5335 genome sequencing and assembly.</title>
        <authorList>
            <person name="Kang H."/>
            <person name="Kim H."/>
            <person name="Bae S."/>
            <person name="Joh K."/>
        </authorList>
    </citation>
    <scope>NUCLEOTIDE SEQUENCE</scope>
    <source>
        <strain evidence="3">HMF5335</strain>
    </source>
</reference>
<keyword evidence="4" id="KW-1185">Reference proteome</keyword>
<feature type="domain" description="DUF11" evidence="2">
    <location>
        <begin position="771"/>
        <end position="879"/>
    </location>
</feature>